<organism evidence="1 2">
    <name type="scientific">Lacticaseibacillus paracasei</name>
    <name type="common">Lactobacillus paracasei</name>
    <dbReference type="NCBI Taxonomy" id="1597"/>
    <lineage>
        <taxon>Bacteria</taxon>
        <taxon>Bacillati</taxon>
        <taxon>Bacillota</taxon>
        <taxon>Bacilli</taxon>
        <taxon>Lactobacillales</taxon>
        <taxon>Lactobacillaceae</taxon>
        <taxon>Lacticaseibacillus</taxon>
    </lineage>
</organism>
<feature type="non-terminal residue" evidence="1">
    <location>
        <position position="43"/>
    </location>
</feature>
<sequence length="43" mass="5102">MTQTVNLTNQLRWLAPLLALKDGVDAHDRPKQTWEDKRVLYYC</sequence>
<protein>
    <submittedName>
        <fullName evidence="1">Phage head-tail joining protein</fullName>
    </submittedName>
</protein>
<accession>A0AB36X6J2</accession>
<reference evidence="1 2" key="1">
    <citation type="journal article" date="2018" name="Genome Announc.">
        <title>Draft Genome Sequence of Lactobacillus paracasei DUP 13076, Which Exhibits Potent Antipathogenic Effects against Salmonella enterica Serovars Enteritidis, Typhimurium, and Heidelberg.</title>
        <authorList>
            <person name="Muyyarikkandy M.S."/>
            <person name="Alqahtani F.H."/>
            <person name="Mandoiu I."/>
            <person name="Amalaradjou M.A."/>
        </authorList>
    </citation>
    <scope>NUCLEOTIDE SEQUENCE [LARGE SCALE GENOMIC DNA]</scope>
    <source>
        <strain evidence="1 2">DUP 13076</strain>
    </source>
</reference>
<comment type="caution">
    <text evidence="1">The sequence shown here is derived from an EMBL/GenBank/DDBJ whole genome shotgun (WGS) entry which is preliminary data.</text>
</comment>
<dbReference type="Proteomes" id="UP000234512">
    <property type="component" value="Unassembled WGS sequence"/>
</dbReference>
<name>A0AB36X6J2_LACPA</name>
<evidence type="ECO:0000313" key="1">
    <source>
        <dbReference type="EMBL" id="PLC44822.1"/>
    </source>
</evidence>
<dbReference type="AlphaFoldDB" id="A0AB36X6J2"/>
<proteinExistence type="predicted"/>
<gene>
    <name evidence="1" type="ORF">C0Q90_16330</name>
</gene>
<dbReference type="EMBL" id="PKQJ01000105">
    <property type="protein sequence ID" value="PLC44822.1"/>
    <property type="molecule type" value="Genomic_DNA"/>
</dbReference>
<evidence type="ECO:0000313" key="2">
    <source>
        <dbReference type="Proteomes" id="UP000234512"/>
    </source>
</evidence>